<accession>A0A1R3T5Q0</accession>
<organism evidence="1">
    <name type="scientific">Streptococcus salivarius</name>
    <dbReference type="NCBI Taxonomy" id="1304"/>
    <lineage>
        <taxon>Bacteria</taxon>
        <taxon>Bacillati</taxon>
        <taxon>Bacillota</taxon>
        <taxon>Bacilli</taxon>
        <taxon>Lactobacillales</taxon>
        <taxon>Streptococcaceae</taxon>
        <taxon>Streptococcus</taxon>
    </lineage>
</organism>
<evidence type="ECO:0000313" key="1">
    <source>
        <dbReference type="EMBL" id="SCW20994.1"/>
    </source>
</evidence>
<reference evidence="1" key="2">
    <citation type="submission" date="2017-02" db="EMBL/GenBank/DDBJ databases">
        <title>Diversity of integrative and conjugative elements of Streptococcus salivarius and their intra- and interspecies transfer.</title>
        <authorList>
            <person name="Dahmane N."/>
            <person name="Libante V."/>
            <person name="Charron-Bourgoin F."/>
            <person name="Guedon E."/>
            <person name="Guedon G."/>
            <person name="Leblond-Bourget N."/>
            <person name="Payot S."/>
        </authorList>
    </citation>
    <scope>NUCLEOTIDE SEQUENCE</scope>
    <source>
        <strain evidence="1">T93</strain>
    </source>
</reference>
<dbReference type="RefSeq" id="WP_175063069.1">
    <property type="nucleotide sequence ID" value="NZ_JAPVYI010000002.1"/>
</dbReference>
<sequence length="312" mass="35998">MIDVDTLLGDHRTRYFGNGHKRTNYEIVFDEDQNQFYGEITQLGLWSNKSDKVIQPHLSTLDGLILASLLAEKYLESKNELPENFYLSKFTIKSGMKPIENLNKVPVVLRKVKLDKDGVEFNIFVLDMKVEIEFQRFAVFSRNNNEENIDKKDYLQNHLKDIHHNIYDVSFLETLDTADKCSIFCKTNKVIGKNKEYKGISSNLSKNYSLLELLIIFSQMAEMLAYHADDINRECSETLWMKNVSAEISELIPNGELELLGKITKNKLLDMKGKNWKIFEMSGTDTQSRIKISSKIAHQLPESDVEVLSDVQ</sequence>
<dbReference type="Pfam" id="PF05655">
    <property type="entry name" value="AvrD"/>
    <property type="match status" value="1"/>
</dbReference>
<protein>
    <submittedName>
        <fullName evidence="1">Avirulence AvrD-like protein</fullName>
    </submittedName>
</protein>
<dbReference type="InterPro" id="IPR008799">
    <property type="entry name" value="Pseudomon_AvrD"/>
</dbReference>
<reference evidence="1" key="1">
    <citation type="submission" date="2016-08" db="EMBL/GenBank/DDBJ databases">
        <authorList>
            <person name="Seilhamer J.J."/>
        </authorList>
    </citation>
    <scope>NUCLEOTIDE SEQUENCE</scope>
    <source>
        <strain evidence="1">T93</strain>
    </source>
</reference>
<gene>
    <name evidence="1" type="primary">avrD</name>
</gene>
<dbReference type="AlphaFoldDB" id="A0A1R3T5Q0"/>
<dbReference type="EMBL" id="LT622837">
    <property type="protein sequence ID" value="SCW20994.1"/>
    <property type="molecule type" value="Genomic_DNA"/>
</dbReference>
<proteinExistence type="predicted"/>
<name>A0A1R3T5Q0_STRSL</name>